<dbReference type="EC" id="6.1.1.17" evidence="9"/>
<keyword evidence="4" id="KW-0862">Zinc</keyword>
<proteinExistence type="inferred from homology"/>
<dbReference type="EMBL" id="CP036526">
    <property type="protein sequence ID" value="QDT12427.1"/>
    <property type="molecule type" value="Genomic_DNA"/>
</dbReference>
<evidence type="ECO:0000313" key="9">
    <source>
        <dbReference type="EMBL" id="QDT12427.1"/>
    </source>
</evidence>
<dbReference type="PRINTS" id="PR00987">
    <property type="entry name" value="TRNASYNTHGLU"/>
</dbReference>
<protein>
    <submittedName>
        <fullName evidence="9">Glutamate--tRNA ligase 2</fullName>
        <ecNumber evidence="9">6.1.1.17</ecNumber>
    </submittedName>
</protein>
<dbReference type="InterPro" id="IPR000924">
    <property type="entry name" value="Glu/Gln-tRNA-synth"/>
</dbReference>
<dbReference type="InterPro" id="IPR049940">
    <property type="entry name" value="GluQ/Sye"/>
</dbReference>
<dbReference type="GO" id="GO:0004818">
    <property type="term" value="F:glutamate-tRNA ligase activity"/>
    <property type="evidence" value="ECO:0007669"/>
    <property type="project" value="UniProtKB-EC"/>
</dbReference>
<dbReference type="AlphaFoldDB" id="A0A517NZ74"/>
<evidence type="ECO:0000313" key="10">
    <source>
        <dbReference type="Proteomes" id="UP000319817"/>
    </source>
</evidence>
<dbReference type="RefSeq" id="WP_145420296.1">
    <property type="nucleotide sequence ID" value="NZ_CP036526.1"/>
</dbReference>
<evidence type="ECO:0000256" key="5">
    <source>
        <dbReference type="ARBA" id="ARBA00022840"/>
    </source>
</evidence>
<evidence type="ECO:0000256" key="1">
    <source>
        <dbReference type="ARBA" id="ARBA00022598"/>
    </source>
</evidence>
<keyword evidence="10" id="KW-1185">Reference proteome</keyword>
<evidence type="ECO:0000259" key="8">
    <source>
        <dbReference type="Pfam" id="PF00749"/>
    </source>
</evidence>
<dbReference type="Gene3D" id="3.40.50.620">
    <property type="entry name" value="HUPs"/>
    <property type="match status" value="1"/>
</dbReference>
<organism evidence="9 10">
    <name type="scientific">Stieleria marina</name>
    <dbReference type="NCBI Taxonomy" id="1930275"/>
    <lineage>
        <taxon>Bacteria</taxon>
        <taxon>Pseudomonadati</taxon>
        <taxon>Planctomycetota</taxon>
        <taxon>Planctomycetia</taxon>
        <taxon>Pirellulales</taxon>
        <taxon>Pirellulaceae</taxon>
        <taxon>Stieleria</taxon>
    </lineage>
</organism>
<keyword evidence="6 7" id="KW-0030">Aminoacyl-tRNA synthetase</keyword>
<dbReference type="GO" id="GO:0005524">
    <property type="term" value="F:ATP binding"/>
    <property type="evidence" value="ECO:0007669"/>
    <property type="project" value="UniProtKB-KW"/>
</dbReference>
<evidence type="ECO:0000256" key="3">
    <source>
        <dbReference type="ARBA" id="ARBA00022741"/>
    </source>
</evidence>
<keyword evidence="3 7" id="KW-0547">Nucleotide-binding</keyword>
<dbReference type="OrthoDB" id="9807503at2"/>
<evidence type="ECO:0000256" key="7">
    <source>
        <dbReference type="RuleBase" id="RU363037"/>
    </source>
</evidence>
<gene>
    <name evidence="9" type="primary">gltX2</name>
    <name evidence="9" type="ORF">K239x_44370</name>
</gene>
<keyword evidence="7" id="KW-0648">Protein biosynthesis</keyword>
<keyword evidence="1 7" id="KW-0436">Ligase</keyword>
<dbReference type="Proteomes" id="UP000319817">
    <property type="component" value="Chromosome"/>
</dbReference>
<feature type="domain" description="Glutamyl/glutaminyl-tRNA synthetase class Ib catalytic" evidence="8">
    <location>
        <begin position="5"/>
        <end position="277"/>
    </location>
</feature>
<accession>A0A517NZ74</accession>
<dbReference type="GO" id="GO:0006424">
    <property type="term" value="P:glutamyl-tRNA aminoacylation"/>
    <property type="evidence" value="ECO:0007669"/>
    <property type="project" value="TreeGrafter"/>
</dbReference>
<dbReference type="InterPro" id="IPR020058">
    <property type="entry name" value="Glu/Gln-tRNA-synth_Ib_cat-dom"/>
</dbReference>
<evidence type="ECO:0000256" key="4">
    <source>
        <dbReference type="ARBA" id="ARBA00022833"/>
    </source>
</evidence>
<evidence type="ECO:0000256" key="2">
    <source>
        <dbReference type="ARBA" id="ARBA00022723"/>
    </source>
</evidence>
<dbReference type="GO" id="GO:0005829">
    <property type="term" value="C:cytosol"/>
    <property type="evidence" value="ECO:0007669"/>
    <property type="project" value="TreeGrafter"/>
</dbReference>
<dbReference type="PANTHER" id="PTHR43311:SF1">
    <property type="entry name" value="GLUTAMYL-Q TRNA(ASP) SYNTHETASE"/>
    <property type="match status" value="1"/>
</dbReference>
<name>A0A517NZ74_9BACT</name>
<dbReference type="PANTHER" id="PTHR43311">
    <property type="entry name" value="GLUTAMATE--TRNA LIGASE"/>
    <property type="match status" value="1"/>
</dbReference>
<reference evidence="9 10" key="1">
    <citation type="submission" date="2019-02" db="EMBL/GenBank/DDBJ databases">
        <title>Deep-cultivation of Planctomycetes and their phenomic and genomic characterization uncovers novel biology.</title>
        <authorList>
            <person name="Wiegand S."/>
            <person name="Jogler M."/>
            <person name="Boedeker C."/>
            <person name="Pinto D."/>
            <person name="Vollmers J."/>
            <person name="Rivas-Marin E."/>
            <person name="Kohn T."/>
            <person name="Peeters S.H."/>
            <person name="Heuer A."/>
            <person name="Rast P."/>
            <person name="Oberbeckmann S."/>
            <person name="Bunk B."/>
            <person name="Jeske O."/>
            <person name="Meyerdierks A."/>
            <person name="Storesund J.E."/>
            <person name="Kallscheuer N."/>
            <person name="Luecker S."/>
            <person name="Lage O.M."/>
            <person name="Pohl T."/>
            <person name="Merkel B.J."/>
            <person name="Hornburger P."/>
            <person name="Mueller R.-W."/>
            <person name="Bruemmer F."/>
            <person name="Labrenz M."/>
            <person name="Spormann A.M."/>
            <person name="Op den Camp H."/>
            <person name="Overmann J."/>
            <person name="Amann R."/>
            <person name="Jetten M.S.M."/>
            <person name="Mascher T."/>
            <person name="Medema M.H."/>
            <person name="Devos D.P."/>
            <person name="Kaster A.-K."/>
            <person name="Ovreas L."/>
            <person name="Rohde M."/>
            <person name="Galperin M.Y."/>
            <person name="Jogler C."/>
        </authorList>
    </citation>
    <scope>NUCLEOTIDE SEQUENCE [LARGE SCALE GENOMIC DNA]</scope>
    <source>
        <strain evidence="9 10">K23_9</strain>
    </source>
</reference>
<keyword evidence="5 7" id="KW-0067">ATP-binding</keyword>
<evidence type="ECO:0000256" key="6">
    <source>
        <dbReference type="ARBA" id="ARBA00023146"/>
    </source>
</evidence>
<comment type="similarity">
    <text evidence="7">Belongs to the class-I aminoacyl-tRNA synthetase family.</text>
</comment>
<dbReference type="InterPro" id="IPR014729">
    <property type="entry name" value="Rossmann-like_a/b/a_fold"/>
</dbReference>
<keyword evidence="2" id="KW-0479">Metal-binding</keyword>
<dbReference type="SUPFAM" id="SSF52374">
    <property type="entry name" value="Nucleotidylyl transferase"/>
    <property type="match status" value="1"/>
</dbReference>
<dbReference type="Pfam" id="PF00749">
    <property type="entry name" value="tRNA-synt_1c"/>
    <property type="match status" value="1"/>
</dbReference>
<dbReference type="NCBIfam" id="NF004315">
    <property type="entry name" value="PRK05710.1-4"/>
    <property type="match status" value="1"/>
</dbReference>
<sequence length="318" mass="34951">MNTKGRLAPSPTGAQHLGNARTYLLAYWSARKSGAKLALRIEDIDSPRVKPWAAQQAIDDLRWLGIDWEEGPDIGGENGPYVQTQRVDLYDAALQKLINANRVFPCICTRKDIVAAASAPHESEIGFAHEGPIYPGTCAGWRAGESIPEAGTFCWRFRPSDDVIKFDDLVLGKQSCRPAEQLGAFPITQKNGNTSYQLAVVVDDAQMGITEVVRGDDLVPSTFRQIDLFAALGYEVPTFAHVPLVVGTDGRRLAKRHGDTRLSQYREQGIDADQIVGWAAHSAGLFDERQPVSAQSIVASFDWQKLSRGKCIVENDPF</sequence>